<protein>
    <submittedName>
        <fullName evidence="2">Proton-coupled folate transporter</fullName>
    </submittedName>
</protein>
<organism evidence="1 2">
    <name type="scientific">Panagrolaimus sp. PS1159</name>
    <dbReference type="NCBI Taxonomy" id="55785"/>
    <lineage>
        <taxon>Eukaryota</taxon>
        <taxon>Metazoa</taxon>
        <taxon>Ecdysozoa</taxon>
        <taxon>Nematoda</taxon>
        <taxon>Chromadorea</taxon>
        <taxon>Rhabditida</taxon>
        <taxon>Tylenchina</taxon>
        <taxon>Panagrolaimomorpha</taxon>
        <taxon>Panagrolaimoidea</taxon>
        <taxon>Panagrolaimidae</taxon>
        <taxon>Panagrolaimus</taxon>
    </lineage>
</organism>
<accession>A0AC35FW33</accession>
<evidence type="ECO:0000313" key="2">
    <source>
        <dbReference type="WBParaSite" id="PS1159_v2.g21002.t1"/>
    </source>
</evidence>
<proteinExistence type="predicted"/>
<sequence>MKAPVFQSLLYEKACVSRYGDTIDCTNVSLIHTDDLLQSDANHLFLISSFCLLLPSIFTSLLLGSLCDTWNAKIPMMIPFLGLIFGDINYLFQTVYIKNSVYYLMISDLLYGFCGGFIALMGTTLSYNIKTTTPDLKSERVVAFEGSVGLGITLGYILSSIIRPYVGYSYYFLILMVLHVLGFLYIVVYADELDGPESDEPLLSTSTITSHFTDVYDFIQSYRTHPNFQLLSFILISICFEMVFSIGIDDIFYSYLRYKLSWDDKPYGWYNGLGCAFSSITIIFLYPYLHRKKNVNDVMLSIYGLIARITILLMFAFLFSSWWAYMALIPTAFTRFILTGLRAASSRLVEDNEQGKLFSLISVMNGIMSIAATLIFNGFYPLTLSFFSGTVFLVVAGLCLIPIILLLKVHRKMVFTEEETTPFNSPLAVNFEQ</sequence>
<dbReference type="WBParaSite" id="PS1159_v2.g21002.t1">
    <property type="protein sequence ID" value="PS1159_v2.g21002.t1"/>
    <property type="gene ID" value="PS1159_v2.g21002"/>
</dbReference>
<evidence type="ECO:0000313" key="1">
    <source>
        <dbReference type="Proteomes" id="UP000887580"/>
    </source>
</evidence>
<dbReference type="Proteomes" id="UP000887580">
    <property type="component" value="Unplaced"/>
</dbReference>
<name>A0AC35FW33_9BILA</name>
<reference evidence="2" key="1">
    <citation type="submission" date="2022-11" db="UniProtKB">
        <authorList>
            <consortium name="WormBaseParasite"/>
        </authorList>
    </citation>
    <scope>IDENTIFICATION</scope>
</reference>